<dbReference type="InterPro" id="IPR006143">
    <property type="entry name" value="RND_pump_MFP"/>
</dbReference>
<keyword evidence="2" id="KW-0175">Coiled coil</keyword>
<name>A0A4R0NRE8_9SPHI</name>
<comment type="similarity">
    <text evidence="1">Belongs to the membrane fusion protein (MFP) (TC 8.A.1) family.</text>
</comment>
<dbReference type="NCBIfam" id="TIGR01730">
    <property type="entry name" value="RND_mfp"/>
    <property type="match status" value="1"/>
</dbReference>
<dbReference type="OrthoDB" id="9806939at2"/>
<protein>
    <submittedName>
        <fullName evidence="5">Efflux RND transporter periplasmic adaptor subunit</fullName>
    </submittedName>
</protein>
<dbReference type="RefSeq" id="WP_131592679.1">
    <property type="nucleotide sequence ID" value="NZ_SJSL01000001.1"/>
</dbReference>
<gene>
    <name evidence="5" type="ORF">EZ437_01855</name>
</gene>
<dbReference type="Gene3D" id="2.40.50.100">
    <property type="match status" value="1"/>
</dbReference>
<dbReference type="GO" id="GO:1990281">
    <property type="term" value="C:efflux pump complex"/>
    <property type="evidence" value="ECO:0007669"/>
    <property type="project" value="TreeGrafter"/>
</dbReference>
<dbReference type="Pfam" id="PF25989">
    <property type="entry name" value="YknX_C"/>
    <property type="match status" value="1"/>
</dbReference>
<dbReference type="GO" id="GO:0015562">
    <property type="term" value="F:efflux transmembrane transporter activity"/>
    <property type="evidence" value="ECO:0007669"/>
    <property type="project" value="TreeGrafter"/>
</dbReference>
<accession>A0A4R0NRE8</accession>
<dbReference type="InterPro" id="IPR058625">
    <property type="entry name" value="MdtA-like_BSH"/>
</dbReference>
<evidence type="ECO:0000256" key="1">
    <source>
        <dbReference type="ARBA" id="ARBA00009477"/>
    </source>
</evidence>
<dbReference type="Proteomes" id="UP000293347">
    <property type="component" value="Unassembled WGS sequence"/>
</dbReference>
<sequence>MKAIYAIALIMFLASCGSDQPKDKKTELEQLKKQRTELNAKIDKLQAELGKEQSTVEAKDVTATTVNETVFRNFLEVQGKVDAEDNVEITPEVPGSVTAIFVKVGQQVSKGQVIARLDDKVLSQSVAQLQTQLELAETVFARQKNLWDQKIGTEVQYLTAKSQKEGLQRQLSGLQSQAAMSKIKSPVSGTVDAMDLKVGQSVAPGQPTGIRIVNASKLKVIALVAETYAGRVNQGDDVEVSLPDAQDSLQAKISFAAKVIDPVSRGFNVEVKLPSNKRFRPNMVAVLKIVDYKNDKALIVPVNSIQRSETSEYVFVASNGKAKRTNIKTGKVSDGKAEVLSGLKAGDQVITAGFQDLNDGDAVKL</sequence>
<dbReference type="Gene3D" id="2.40.30.170">
    <property type="match status" value="1"/>
</dbReference>
<dbReference type="SUPFAM" id="SSF111369">
    <property type="entry name" value="HlyD-like secretion proteins"/>
    <property type="match status" value="1"/>
</dbReference>
<comment type="caution">
    <text evidence="5">The sequence shown here is derived from an EMBL/GenBank/DDBJ whole genome shotgun (WGS) entry which is preliminary data.</text>
</comment>
<dbReference type="Pfam" id="PF25917">
    <property type="entry name" value="BSH_RND"/>
    <property type="match status" value="1"/>
</dbReference>
<keyword evidence="6" id="KW-1185">Reference proteome</keyword>
<dbReference type="PANTHER" id="PTHR30469:SF15">
    <property type="entry name" value="HLYD FAMILY OF SECRETION PROTEINS"/>
    <property type="match status" value="1"/>
</dbReference>
<evidence type="ECO:0000313" key="6">
    <source>
        <dbReference type="Proteomes" id="UP000293347"/>
    </source>
</evidence>
<proteinExistence type="inferred from homology"/>
<dbReference type="InterPro" id="IPR058637">
    <property type="entry name" value="YknX-like_C"/>
</dbReference>
<evidence type="ECO:0000256" key="2">
    <source>
        <dbReference type="SAM" id="Coils"/>
    </source>
</evidence>
<evidence type="ECO:0000259" key="3">
    <source>
        <dbReference type="Pfam" id="PF25917"/>
    </source>
</evidence>
<feature type="coiled-coil region" evidence="2">
    <location>
        <begin position="28"/>
        <end position="55"/>
    </location>
</feature>
<dbReference type="AlphaFoldDB" id="A0A4R0NRE8"/>
<feature type="domain" description="YknX-like C-terminal permuted SH3-like" evidence="4">
    <location>
        <begin position="298"/>
        <end position="364"/>
    </location>
</feature>
<dbReference type="PROSITE" id="PS51257">
    <property type="entry name" value="PROKAR_LIPOPROTEIN"/>
    <property type="match status" value="1"/>
</dbReference>
<dbReference type="Gene3D" id="1.10.287.470">
    <property type="entry name" value="Helix hairpin bin"/>
    <property type="match status" value="1"/>
</dbReference>
<reference evidence="5 6" key="1">
    <citation type="submission" date="2019-02" db="EMBL/GenBank/DDBJ databases">
        <title>Pedobacter sp. RP-1-14 sp. nov., isolated from Arctic soil.</title>
        <authorList>
            <person name="Dahal R.H."/>
        </authorList>
    </citation>
    <scope>NUCLEOTIDE SEQUENCE [LARGE SCALE GENOMIC DNA]</scope>
    <source>
        <strain evidence="5 6">RP-1-14</strain>
    </source>
</reference>
<evidence type="ECO:0000313" key="5">
    <source>
        <dbReference type="EMBL" id="TCD02759.1"/>
    </source>
</evidence>
<organism evidence="5 6">
    <name type="scientific">Pedobacter psychroterrae</name>
    <dbReference type="NCBI Taxonomy" id="2530453"/>
    <lineage>
        <taxon>Bacteria</taxon>
        <taxon>Pseudomonadati</taxon>
        <taxon>Bacteroidota</taxon>
        <taxon>Sphingobacteriia</taxon>
        <taxon>Sphingobacteriales</taxon>
        <taxon>Sphingobacteriaceae</taxon>
        <taxon>Pedobacter</taxon>
    </lineage>
</organism>
<dbReference type="EMBL" id="SJSL01000001">
    <property type="protein sequence ID" value="TCD02759.1"/>
    <property type="molecule type" value="Genomic_DNA"/>
</dbReference>
<dbReference type="PANTHER" id="PTHR30469">
    <property type="entry name" value="MULTIDRUG RESISTANCE PROTEIN MDTA"/>
    <property type="match status" value="1"/>
</dbReference>
<feature type="domain" description="Multidrug resistance protein MdtA-like barrel-sandwich hybrid" evidence="3">
    <location>
        <begin position="86"/>
        <end position="211"/>
    </location>
</feature>
<evidence type="ECO:0000259" key="4">
    <source>
        <dbReference type="Pfam" id="PF25989"/>
    </source>
</evidence>
<dbReference type="Gene3D" id="2.40.420.20">
    <property type="match status" value="1"/>
</dbReference>